<dbReference type="Proteomes" id="UP001488805">
    <property type="component" value="Unassembled WGS sequence"/>
</dbReference>
<evidence type="ECO:0000256" key="4">
    <source>
        <dbReference type="PROSITE-ProRule" id="PRU00027"/>
    </source>
</evidence>
<feature type="region of interest" description="Disordered" evidence="5">
    <location>
        <begin position="1"/>
        <end position="20"/>
    </location>
</feature>
<feature type="domain" description="BED-type" evidence="6">
    <location>
        <begin position="14"/>
        <end position="76"/>
    </location>
</feature>
<dbReference type="PROSITE" id="PS50808">
    <property type="entry name" value="ZF_BED"/>
    <property type="match status" value="1"/>
</dbReference>
<gene>
    <name evidence="7" type="ORF">VZT92_026523</name>
</gene>
<keyword evidence="8" id="KW-1185">Reference proteome</keyword>
<evidence type="ECO:0000256" key="1">
    <source>
        <dbReference type="ARBA" id="ARBA00022723"/>
    </source>
</evidence>
<accession>A0AAW1E2A3</accession>
<protein>
    <recommendedName>
        <fullName evidence="6">BED-type domain-containing protein</fullName>
    </recommendedName>
</protein>
<dbReference type="InterPro" id="IPR003656">
    <property type="entry name" value="Znf_BED"/>
</dbReference>
<evidence type="ECO:0000313" key="7">
    <source>
        <dbReference type="EMBL" id="KAK9515925.1"/>
    </source>
</evidence>
<sequence length="87" mass="9846">MEASATPATNDGGDEDQHPWPYLRGMFSYVGVKDSSYRMKCLLCLPKATEILAFKNSPSNLRKHIERKHVHHLTKYGADINKEKKGS</sequence>
<organism evidence="7 8">
    <name type="scientific">Zoarces viviparus</name>
    <name type="common">Viviparous eelpout</name>
    <name type="synonym">Blennius viviparus</name>
    <dbReference type="NCBI Taxonomy" id="48416"/>
    <lineage>
        <taxon>Eukaryota</taxon>
        <taxon>Metazoa</taxon>
        <taxon>Chordata</taxon>
        <taxon>Craniata</taxon>
        <taxon>Vertebrata</taxon>
        <taxon>Euteleostomi</taxon>
        <taxon>Actinopterygii</taxon>
        <taxon>Neopterygii</taxon>
        <taxon>Teleostei</taxon>
        <taxon>Neoteleostei</taxon>
        <taxon>Acanthomorphata</taxon>
        <taxon>Eupercaria</taxon>
        <taxon>Perciformes</taxon>
        <taxon>Cottioidei</taxon>
        <taxon>Zoarcales</taxon>
        <taxon>Zoarcidae</taxon>
        <taxon>Zoarcinae</taxon>
        <taxon>Zoarces</taxon>
    </lineage>
</organism>
<evidence type="ECO:0000256" key="3">
    <source>
        <dbReference type="ARBA" id="ARBA00022833"/>
    </source>
</evidence>
<evidence type="ECO:0000256" key="2">
    <source>
        <dbReference type="ARBA" id="ARBA00022771"/>
    </source>
</evidence>
<evidence type="ECO:0000313" key="8">
    <source>
        <dbReference type="Proteomes" id="UP001488805"/>
    </source>
</evidence>
<keyword evidence="2 4" id="KW-0863">Zinc-finger</keyword>
<dbReference type="AlphaFoldDB" id="A0AAW1E2A3"/>
<keyword evidence="1" id="KW-0479">Metal-binding</keyword>
<proteinExistence type="predicted"/>
<dbReference type="EMBL" id="JBCEZU010000586">
    <property type="protein sequence ID" value="KAK9515925.1"/>
    <property type="molecule type" value="Genomic_DNA"/>
</dbReference>
<evidence type="ECO:0000259" key="6">
    <source>
        <dbReference type="PROSITE" id="PS50808"/>
    </source>
</evidence>
<comment type="caution">
    <text evidence="7">The sequence shown here is derived from an EMBL/GenBank/DDBJ whole genome shotgun (WGS) entry which is preliminary data.</text>
</comment>
<name>A0AAW1E2A3_ZOAVI</name>
<reference evidence="7 8" key="1">
    <citation type="journal article" date="2024" name="Genome Biol. Evol.">
        <title>Chromosome-level genome assembly of the viviparous eelpout Zoarces viviparus.</title>
        <authorList>
            <person name="Fuhrmann N."/>
            <person name="Brasseur M.V."/>
            <person name="Bakowski C.E."/>
            <person name="Podsiadlowski L."/>
            <person name="Prost S."/>
            <person name="Krehenwinkel H."/>
            <person name="Mayer C."/>
        </authorList>
    </citation>
    <scope>NUCLEOTIDE SEQUENCE [LARGE SCALE GENOMIC DNA]</scope>
    <source>
        <strain evidence="7">NO-MEL_2022_Ind0_liver</strain>
    </source>
</reference>
<dbReference type="GO" id="GO:0008270">
    <property type="term" value="F:zinc ion binding"/>
    <property type="evidence" value="ECO:0007669"/>
    <property type="project" value="UniProtKB-KW"/>
</dbReference>
<dbReference type="GO" id="GO:0003677">
    <property type="term" value="F:DNA binding"/>
    <property type="evidence" value="ECO:0007669"/>
    <property type="project" value="InterPro"/>
</dbReference>
<keyword evidence="3" id="KW-0862">Zinc</keyword>
<evidence type="ECO:0000256" key="5">
    <source>
        <dbReference type="SAM" id="MobiDB-lite"/>
    </source>
</evidence>